<feature type="compositionally biased region" description="Polar residues" evidence="1">
    <location>
        <begin position="247"/>
        <end position="257"/>
    </location>
</feature>
<sequence>MGQGVGGRTTNPRPDQSRTPDKPVSSSKLKRAPARLGSLPDTPAKTPASAPSTASTAKSWKRSSTRGVQDQPTLTQIDFVTVSQNPDSDDEPDYIGKSDGNSREVIEIKDDDEDDLEEGDDDPDYKPSFPSKSTRARSARSDSGPFKTRISSNKNDGDSNRGSRKGGEKKYKEIQKDDKTLTQMNYVRRILIGSDDEATMEYAYITPKRKDSGRQIVKSDETVDEQQDQNYNPGPSSYHKKRKLNSRFGTKESSQTAHHGEARASCSPATPRKGKRTEIPSSQSPESPGIAFITASQFRDTTLSSRTRGFRTLNDPSIKGESPDLDDPNDVHELWEQMASADPKPSFYDSKSSPKPSLAPEKSIESTPLERSTLHGASAQIEPSRSEHRPSSTRRTVIYETDAETNYSDLEDDLPNVPGSSPHKGNEVPNDRVDLEAVPNSQDIESQELPLPPLPDQDVEFGPLTSQSNLLSDASVCYRRLHPVTQFPLDPVPNINTQKMAELFPEESNGLYTLTSPSQLSTPPGTRLTPHSKAKTEPEDENHSQPDSQGVDKTSAEVVPESSPVEQHESSSRHGPATQDVVVQVESSQPVDRMHRQGPGGRDSGPPRGILSRSQILTSSVMESVQIPTFWMNSQDSVGEPYSLPDT</sequence>
<name>A0ABR4M1Y7_9EURO</name>
<dbReference type="RefSeq" id="XP_070889763.1">
    <property type="nucleotide sequence ID" value="XM_071026215.1"/>
</dbReference>
<reference evidence="2 3" key="1">
    <citation type="submission" date="2024-07" db="EMBL/GenBank/DDBJ databases">
        <title>Section-level genome sequencing and comparative genomics of Aspergillus sections Usti and Cavernicolus.</title>
        <authorList>
            <consortium name="Lawrence Berkeley National Laboratory"/>
            <person name="Nybo J.L."/>
            <person name="Vesth T.C."/>
            <person name="Theobald S."/>
            <person name="Frisvad J.C."/>
            <person name="Larsen T.O."/>
            <person name="Kjaerboelling I."/>
            <person name="Rothschild-Mancinelli K."/>
            <person name="Lyhne E.K."/>
            <person name="Kogle M.E."/>
            <person name="Barry K."/>
            <person name="Clum A."/>
            <person name="Na H."/>
            <person name="Ledsgaard L."/>
            <person name="Lin J."/>
            <person name="Lipzen A."/>
            <person name="Kuo A."/>
            <person name="Riley R."/>
            <person name="Mondo S."/>
            <person name="Labutti K."/>
            <person name="Haridas S."/>
            <person name="Pangalinan J."/>
            <person name="Salamov A.A."/>
            <person name="Simmons B.A."/>
            <person name="Magnuson J.K."/>
            <person name="Chen J."/>
            <person name="Drula E."/>
            <person name="Henrissat B."/>
            <person name="Wiebenga A."/>
            <person name="Lubbers R.J."/>
            <person name="Gomes A.C."/>
            <person name="Macurrencykelacurrency M.R."/>
            <person name="Stajich J."/>
            <person name="Grigoriev I.V."/>
            <person name="Mortensen U.H."/>
            <person name="De Vries R.P."/>
            <person name="Baker S.E."/>
            <person name="Andersen M.R."/>
        </authorList>
    </citation>
    <scope>NUCLEOTIDE SEQUENCE [LARGE SCALE GENOMIC DNA]</scope>
    <source>
        <strain evidence="2 3">CBS 449.75</strain>
    </source>
</reference>
<dbReference type="Proteomes" id="UP001610432">
    <property type="component" value="Unassembled WGS sequence"/>
</dbReference>
<accession>A0ABR4M1Y7</accession>
<keyword evidence="3" id="KW-1185">Reference proteome</keyword>
<feature type="compositionally biased region" description="Basic and acidic residues" evidence="1">
    <location>
        <begin position="424"/>
        <end position="435"/>
    </location>
</feature>
<feature type="region of interest" description="Disordered" evidence="1">
    <location>
        <begin position="1"/>
        <end position="184"/>
    </location>
</feature>
<feature type="region of interest" description="Disordered" evidence="1">
    <location>
        <begin position="500"/>
        <end position="614"/>
    </location>
</feature>
<evidence type="ECO:0000256" key="1">
    <source>
        <dbReference type="SAM" id="MobiDB-lite"/>
    </source>
</evidence>
<dbReference type="EMBL" id="JBFXLQ010000005">
    <property type="protein sequence ID" value="KAL2870784.1"/>
    <property type="molecule type" value="Genomic_DNA"/>
</dbReference>
<gene>
    <name evidence="2" type="ORF">BJX67DRAFT_247507</name>
</gene>
<dbReference type="GeneID" id="98141287"/>
<comment type="caution">
    <text evidence="2">The sequence shown here is derived from an EMBL/GenBank/DDBJ whole genome shotgun (WGS) entry which is preliminary data.</text>
</comment>
<feature type="compositionally biased region" description="Polar residues" evidence="1">
    <location>
        <begin position="294"/>
        <end position="307"/>
    </location>
</feature>
<feature type="compositionally biased region" description="Basic and acidic residues" evidence="1">
    <location>
        <begin position="94"/>
        <end position="108"/>
    </location>
</feature>
<feature type="compositionally biased region" description="Basic and acidic residues" evidence="1">
    <location>
        <begin position="155"/>
        <end position="180"/>
    </location>
</feature>
<feature type="compositionally biased region" description="Polar residues" evidence="1">
    <location>
        <begin position="65"/>
        <end position="86"/>
    </location>
</feature>
<protein>
    <submittedName>
        <fullName evidence="2">Uncharacterized protein</fullName>
    </submittedName>
</protein>
<feature type="compositionally biased region" description="Polar residues" evidence="1">
    <location>
        <begin position="510"/>
        <end position="524"/>
    </location>
</feature>
<organism evidence="2 3">
    <name type="scientific">Aspergillus lucknowensis</name>
    <dbReference type="NCBI Taxonomy" id="176173"/>
    <lineage>
        <taxon>Eukaryota</taxon>
        <taxon>Fungi</taxon>
        <taxon>Dikarya</taxon>
        <taxon>Ascomycota</taxon>
        <taxon>Pezizomycotina</taxon>
        <taxon>Eurotiomycetes</taxon>
        <taxon>Eurotiomycetidae</taxon>
        <taxon>Eurotiales</taxon>
        <taxon>Aspergillaceae</taxon>
        <taxon>Aspergillus</taxon>
        <taxon>Aspergillus subgen. Nidulantes</taxon>
    </lineage>
</organism>
<proteinExistence type="predicted"/>
<feature type="region of interest" description="Disordered" evidence="1">
    <location>
        <begin position="205"/>
        <end position="465"/>
    </location>
</feature>
<feature type="compositionally biased region" description="Acidic residues" evidence="1">
    <location>
        <begin position="109"/>
        <end position="123"/>
    </location>
</feature>
<feature type="compositionally biased region" description="Low complexity" evidence="1">
    <location>
        <begin position="42"/>
        <end position="58"/>
    </location>
</feature>
<feature type="compositionally biased region" description="Basic and acidic residues" evidence="1">
    <location>
        <begin position="208"/>
        <end position="221"/>
    </location>
</feature>
<evidence type="ECO:0000313" key="3">
    <source>
        <dbReference type="Proteomes" id="UP001610432"/>
    </source>
</evidence>
<feature type="compositionally biased region" description="Basic and acidic residues" evidence="1">
    <location>
        <begin position="534"/>
        <end position="544"/>
    </location>
</feature>
<evidence type="ECO:0000313" key="2">
    <source>
        <dbReference type="EMBL" id="KAL2870784.1"/>
    </source>
</evidence>